<dbReference type="Gene3D" id="3.90.25.10">
    <property type="entry name" value="UDP-galactose 4-epimerase, domain 1"/>
    <property type="match status" value="1"/>
</dbReference>
<dbReference type="InterPro" id="IPR036291">
    <property type="entry name" value="NAD(P)-bd_dom_sf"/>
</dbReference>
<evidence type="ECO:0000259" key="1">
    <source>
        <dbReference type="Pfam" id="PF13460"/>
    </source>
</evidence>
<keyword evidence="3" id="KW-1185">Reference proteome</keyword>
<dbReference type="PANTHER" id="PTHR43162">
    <property type="match status" value="1"/>
</dbReference>
<sequence>MLAESIALTGATGELGSGICRLLERRGVPQRLVARSPERLPRVENCSVVRASYTDQAALLRAFRGVDTVLFVSAHEDPARLWLHRTVIDAAAEAGVRRVVYTSFMGAAPHATFPFAREHSATEQAIAAGGMRLTALRNSMYADLVPRFVGDDGVIRGPAGSGRAAWVARWDVARLATEVLLDDDHADRVYDVSGPEPLDLHETARLLGEVTGRDITYHAEEEQEARRSRAGAQQWQVDAWVGSYLAIASGETSVTSHTVEHVTGRRPWSFAEYLRAEPDSWRHLAA</sequence>
<dbReference type="InterPro" id="IPR051604">
    <property type="entry name" value="Ergot_Alk_Oxidoreductase"/>
</dbReference>
<dbReference type="STRING" id="995060.SAMN04487904_11443"/>
<reference evidence="3" key="1">
    <citation type="submission" date="2016-10" db="EMBL/GenBank/DDBJ databases">
        <authorList>
            <person name="Varghese N."/>
            <person name="Submissions S."/>
        </authorList>
    </citation>
    <scope>NUCLEOTIDE SEQUENCE [LARGE SCALE GENOMIC DNA]</scope>
    <source>
        <strain evidence="3">DSM 45501</strain>
    </source>
</reference>
<dbReference type="RefSeq" id="WP_092980963.1">
    <property type="nucleotide sequence ID" value="NZ_FPAT01000014.1"/>
</dbReference>
<gene>
    <name evidence="2" type="ORF">SAMN04487904_11443</name>
</gene>
<dbReference type="PANTHER" id="PTHR43162:SF1">
    <property type="entry name" value="PRESTALK A DIFFERENTIATION PROTEIN A"/>
    <property type="match status" value="1"/>
</dbReference>
<accession>A0A1I7C3N8</accession>
<dbReference type="Pfam" id="PF13460">
    <property type="entry name" value="NAD_binding_10"/>
    <property type="match status" value="1"/>
</dbReference>
<name>A0A1I7C3N8_9ACTN</name>
<protein>
    <submittedName>
        <fullName evidence="2">Uncharacterized conserved protein YbjT, contains NAD(P)-binding and DUF2867 domains</fullName>
    </submittedName>
</protein>
<proteinExistence type="predicted"/>
<dbReference type="InterPro" id="IPR016040">
    <property type="entry name" value="NAD(P)-bd_dom"/>
</dbReference>
<feature type="domain" description="NAD(P)-binding" evidence="1">
    <location>
        <begin position="10"/>
        <end position="182"/>
    </location>
</feature>
<evidence type="ECO:0000313" key="3">
    <source>
        <dbReference type="Proteomes" id="UP000199165"/>
    </source>
</evidence>
<dbReference type="CDD" id="cd05269">
    <property type="entry name" value="TMR_SDR_a"/>
    <property type="match status" value="1"/>
</dbReference>
<organism evidence="2 3">
    <name type="scientific">Actinopolyspora righensis</name>
    <dbReference type="NCBI Taxonomy" id="995060"/>
    <lineage>
        <taxon>Bacteria</taxon>
        <taxon>Bacillati</taxon>
        <taxon>Actinomycetota</taxon>
        <taxon>Actinomycetes</taxon>
        <taxon>Actinopolysporales</taxon>
        <taxon>Actinopolysporaceae</taxon>
        <taxon>Actinopolyspora</taxon>
        <taxon>Actinopolyspora alba group</taxon>
    </lineage>
</organism>
<dbReference type="Proteomes" id="UP000199165">
    <property type="component" value="Unassembled WGS sequence"/>
</dbReference>
<dbReference type="Gene3D" id="3.40.50.720">
    <property type="entry name" value="NAD(P)-binding Rossmann-like Domain"/>
    <property type="match status" value="1"/>
</dbReference>
<dbReference type="SUPFAM" id="SSF51735">
    <property type="entry name" value="NAD(P)-binding Rossmann-fold domains"/>
    <property type="match status" value="1"/>
</dbReference>
<evidence type="ECO:0000313" key="2">
    <source>
        <dbReference type="EMBL" id="SFT94067.1"/>
    </source>
</evidence>
<dbReference type="AlphaFoldDB" id="A0A1I7C3N8"/>
<dbReference type="EMBL" id="FPAT01000014">
    <property type="protein sequence ID" value="SFT94067.1"/>
    <property type="molecule type" value="Genomic_DNA"/>
</dbReference>